<dbReference type="Proteomes" id="UP000799537">
    <property type="component" value="Unassembled WGS sequence"/>
</dbReference>
<gene>
    <name evidence="3" type="ORF">M409DRAFT_61732</name>
</gene>
<feature type="region of interest" description="Disordered" evidence="1">
    <location>
        <begin position="384"/>
        <end position="440"/>
    </location>
</feature>
<dbReference type="OrthoDB" id="5324497at2759"/>
<evidence type="ECO:0000256" key="1">
    <source>
        <dbReference type="SAM" id="MobiDB-lite"/>
    </source>
</evidence>
<accession>A0A6A6BXR9</accession>
<dbReference type="AlphaFoldDB" id="A0A6A6BXR9"/>
<feature type="compositionally biased region" description="Polar residues" evidence="1">
    <location>
        <begin position="256"/>
        <end position="267"/>
    </location>
</feature>
<name>A0A6A6BXR9_ZASCE</name>
<evidence type="ECO:0000313" key="3">
    <source>
        <dbReference type="EMBL" id="KAF2158352.1"/>
    </source>
</evidence>
<dbReference type="GeneID" id="54568131"/>
<proteinExistence type="predicted"/>
<protein>
    <recommendedName>
        <fullName evidence="2">JmjC domain-containing protein</fullName>
    </recommendedName>
</protein>
<reference evidence="3" key="1">
    <citation type="journal article" date="2020" name="Stud. Mycol.">
        <title>101 Dothideomycetes genomes: a test case for predicting lifestyles and emergence of pathogens.</title>
        <authorList>
            <person name="Haridas S."/>
            <person name="Albert R."/>
            <person name="Binder M."/>
            <person name="Bloem J."/>
            <person name="Labutti K."/>
            <person name="Salamov A."/>
            <person name="Andreopoulos B."/>
            <person name="Baker S."/>
            <person name="Barry K."/>
            <person name="Bills G."/>
            <person name="Bluhm B."/>
            <person name="Cannon C."/>
            <person name="Castanera R."/>
            <person name="Culley D."/>
            <person name="Daum C."/>
            <person name="Ezra D."/>
            <person name="Gonzalez J."/>
            <person name="Henrissat B."/>
            <person name="Kuo A."/>
            <person name="Liang C."/>
            <person name="Lipzen A."/>
            <person name="Lutzoni F."/>
            <person name="Magnuson J."/>
            <person name="Mondo S."/>
            <person name="Nolan M."/>
            <person name="Ohm R."/>
            <person name="Pangilinan J."/>
            <person name="Park H.-J."/>
            <person name="Ramirez L."/>
            <person name="Alfaro M."/>
            <person name="Sun H."/>
            <person name="Tritt A."/>
            <person name="Yoshinaga Y."/>
            <person name="Zwiers L.-H."/>
            <person name="Turgeon B."/>
            <person name="Goodwin S."/>
            <person name="Spatafora J."/>
            <person name="Crous P."/>
            <person name="Grigoriev I."/>
        </authorList>
    </citation>
    <scope>NUCLEOTIDE SEQUENCE</scope>
    <source>
        <strain evidence="3">ATCC 36951</strain>
    </source>
</reference>
<dbReference type="SUPFAM" id="SSF51197">
    <property type="entry name" value="Clavaminate synthase-like"/>
    <property type="match status" value="1"/>
</dbReference>
<evidence type="ECO:0000313" key="4">
    <source>
        <dbReference type="Proteomes" id="UP000799537"/>
    </source>
</evidence>
<organism evidence="3 4">
    <name type="scientific">Zasmidium cellare ATCC 36951</name>
    <dbReference type="NCBI Taxonomy" id="1080233"/>
    <lineage>
        <taxon>Eukaryota</taxon>
        <taxon>Fungi</taxon>
        <taxon>Dikarya</taxon>
        <taxon>Ascomycota</taxon>
        <taxon>Pezizomycotina</taxon>
        <taxon>Dothideomycetes</taxon>
        <taxon>Dothideomycetidae</taxon>
        <taxon>Mycosphaerellales</taxon>
        <taxon>Mycosphaerellaceae</taxon>
        <taxon>Zasmidium</taxon>
    </lineage>
</organism>
<feature type="compositionally biased region" description="Polar residues" evidence="1">
    <location>
        <begin position="284"/>
        <end position="295"/>
    </location>
</feature>
<feature type="region of interest" description="Disordered" evidence="1">
    <location>
        <begin position="250"/>
        <end position="271"/>
    </location>
</feature>
<sequence length="835" mass="92637">MTTRLIPHAAVSAFRDSSGFPIPISASDNGTNQVTTADQRIIRKSSRKVAQRAASGEVGARLDCLSMDEVERAPGNTQLPDTEVSLLSLLQKQDTNQADAVKQVLNHMSDHAEEHALQMALVWRYAKEHESRRKPDRTTVYSVWNVHGRCAPGKINIIQRNWGEKWYNQARQRNIFPPAERGAASLSKTMLRLIANVSSSVTLSQALEFLEHAIQDRTAVGSRRMLGWKAATTTHLMLCDVQSLIAHVEEERPMSATKTSQKTQPTGSDEETLELISSKGISSLSAFGSSTQSKEVSARRTGKRKPQSVANNNSDIQMTRQEGRRSEIVVAATASQAGKRKTVEPLQLDHKTSREKRARIRMDRRQSIVDAPDLPLEAVSGSVIADVPPDGRQDHSTTTGTVKRPPQVDRAQQEKVDSHVVRDSATEREARYQSSTNSPTAEFEFVANGSASEHLEHATGPREKQHDQPLDSYNHCTSCGGSCSACEVPSGFNEFERRNLYSAAHRALELEARAPHATVRNWVKPIRYASCSVGLPQGPGEASMMPMNDLRRDLTEAIAPAFLRQDRFRLLDLLIERCKADATKHLGKQLHLLPFDVGGSRRFNILGWPGAFSGAHVDSSGATWVRNLFGQKLWMFVPEDLMTPADWEELAEDGDDWNPGNKARAIVLQPGDVFVMRPGLVHAVYTLGDSGPSLMIGGLFLDNQDLIHTLQTFHRIGKNQRITNEPISHQFAQIISSLECIIRRNSAPYFSTPEDLDVFTDFLTRLRALGCDCSKCDEECTCARESRRCTPLCSVHVFGDAMLRSCMSEEYCSCHVKSCRSVRIGVMGLKRVEGP</sequence>
<feature type="compositionally biased region" description="Basic and acidic residues" evidence="1">
    <location>
        <begin position="411"/>
        <end position="431"/>
    </location>
</feature>
<evidence type="ECO:0000259" key="2">
    <source>
        <dbReference type="PROSITE" id="PS51184"/>
    </source>
</evidence>
<feature type="compositionally biased region" description="Polar residues" evidence="1">
    <location>
        <begin position="308"/>
        <end position="320"/>
    </location>
</feature>
<dbReference type="RefSeq" id="XP_033659241.1">
    <property type="nucleotide sequence ID" value="XM_033814859.1"/>
</dbReference>
<feature type="region of interest" description="Disordered" evidence="1">
    <location>
        <begin position="284"/>
        <end position="325"/>
    </location>
</feature>
<dbReference type="Gene3D" id="2.60.120.650">
    <property type="entry name" value="Cupin"/>
    <property type="match status" value="1"/>
</dbReference>
<dbReference type="EMBL" id="ML993683">
    <property type="protein sequence ID" value="KAF2158352.1"/>
    <property type="molecule type" value="Genomic_DNA"/>
</dbReference>
<dbReference type="InterPro" id="IPR003347">
    <property type="entry name" value="JmjC_dom"/>
</dbReference>
<dbReference type="PROSITE" id="PS51184">
    <property type="entry name" value="JMJC"/>
    <property type="match status" value="1"/>
</dbReference>
<feature type="domain" description="JmjC" evidence="2">
    <location>
        <begin position="566"/>
        <end position="717"/>
    </location>
</feature>
<keyword evidence="4" id="KW-1185">Reference proteome</keyword>